<keyword evidence="6" id="KW-0693">Viral RNA replication</keyword>
<evidence type="ECO:0000256" key="6">
    <source>
        <dbReference type="ARBA" id="ARBA00022953"/>
    </source>
</evidence>
<evidence type="ECO:0000256" key="7">
    <source>
        <dbReference type="ARBA" id="ARBA00030248"/>
    </source>
</evidence>
<feature type="non-terminal residue" evidence="11">
    <location>
        <position position="704"/>
    </location>
</feature>
<evidence type="ECO:0000256" key="9">
    <source>
        <dbReference type="PIRSR" id="PIRSR605093-1"/>
    </source>
</evidence>
<feature type="binding site" evidence="9">
    <location>
        <position position="453"/>
    </location>
    <ligand>
        <name>Mg(2+)</name>
        <dbReference type="ChEBI" id="CHEBI:18420"/>
        <label>2</label>
    </ligand>
</feature>
<evidence type="ECO:0000259" key="10">
    <source>
        <dbReference type="PROSITE" id="PS50522"/>
    </source>
</evidence>
<evidence type="ECO:0000256" key="4">
    <source>
        <dbReference type="ARBA" id="ARBA00022695"/>
    </source>
</evidence>
<comment type="catalytic activity">
    <reaction evidence="8">
        <text>RNA(n) + a ribonucleoside 5'-triphosphate = RNA(n+1) + diphosphate</text>
        <dbReference type="Rhea" id="RHEA:21248"/>
        <dbReference type="Rhea" id="RHEA-COMP:14527"/>
        <dbReference type="Rhea" id="RHEA-COMP:17342"/>
        <dbReference type="ChEBI" id="CHEBI:33019"/>
        <dbReference type="ChEBI" id="CHEBI:61557"/>
        <dbReference type="ChEBI" id="CHEBI:140395"/>
        <dbReference type="EC" id="2.7.7.48"/>
    </reaction>
</comment>
<dbReference type="GO" id="GO:0039694">
    <property type="term" value="P:viral RNA genome replication"/>
    <property type="evidence" value="ECO:0007669"/>
    <property type="project" value="InterPro"/>
</dbReference>
<dbReference type="InterPro" id="IPR007096">
    <property type="entry name" value="RNA-dir_Rpol_cat_phage"/>
</dbReference>
<evidence type="ECO:0000256" key="3">
    <source>
        <dbReference type="ARBA" id="ARBA00022679"/>
    </source>
</evidence>
<feature type="binding site" evidence="9">
    <location>
        <position position="452"/>
    </location>
    <ligand>
        <name>Mg(2+)</name>
        <dbReference type="ChEBI" id="CHEBI:18420"/>
        <label>2</label>
    </ligand>
</feature>
<dbReference type="GO" id="GO:0003968">
    <property type="term" value="F:RNA-directed RNA polymerase activity"/>
    <property type="evidence" value="ECO:0007669"/>
    <property type="project" value="UniProtKB-KW"/>
</dbReference>
<keyword evidence="4" id="KW-0548">Nucleotidyltransferase</keyword>
<evidence type="ECO:0000313" key="11">
    <source>
        <dbReference type="EMBL" id="QDH88793.1"/>
    </source>
</evidence>
<dbReference type="Pfam" id="PF03431">
    <property type="entry name" value="RNA_replicase_B"/>
    <property type="match status" value="1"/>
</dbReference>
<gene>
    <name evidence="11" type="ORF">H1BulkLitter5836_000003</name>
</gene>
<keyword evidence="2 11" id="KW-0696">RNA-directed RNA polymerase</keyword>
<dbReference type="EMBL" id="MN034369">
    <property type="protein sequence ID" value="QDH88793.1"/>
    <property type="molecule type" value="Genomic_RNA"/>
</dbReference>
<feature type="binding site" evidence="9">
    <location>
        <position position="355"/>
    </location>
    <ligand>
        <name>Mg(2+)</name>
        <dbReference type="ChEBI" id="CHEBI:18420"/>
        <label>2</label>
    </ligand>
</feature>
<evidence type="ECO:0000256" key="5">
    <source>
        <dbReference type="ARBA" id="ARBA00022741"/>
    </source>
</evidence>
<organism evidence="11">
    <name type="scientific">Leviviridae sp</name>
    <dbReference type="NCBI Taxonomy" id="2027243"/>
    <lineage>
        <taxon>Viruses</taxon>
        <taxon>Riboviria</taxon>
        <taxon>Orthornavirae</taxon>
        <taxon>Lenarviricota</taxon>
        <taxon>Leviviricetes</taxon>
        <taxon>Norzivirales</taxon>
        <taxon>Fiersviridae</taxon>
    </lineage>
</organism>
<dbReference type="EC" id="2.7.7.48" evidence="1"/>
<evidence type="ECO:0000256" key="2">
    <source>
        <dbReference type="ARBA" id="ARBA00022484"/>
    </source>
</evidence>
<dbReference type="GO" id="GO:0046872">
    <property type="term" value="F:metal ion binding"/>
    <property type="evidence" value="ECO:0007669"/>
    <property type="project" value="UniProtKB-KW"/>
</dbReference>
<evidence type="ECO:0000256" key="1">
    <source>
        <dbReference type="ARBA" id="ARBA00012494"/>
    </source>
</evidence>
<sequence>MSSSNNCLAIIDPAECLAALLKDVAATYPTDQLDLLRDSNRVVQQLKSRGLSFFYKDLPLLAKKLDFSLASGRLDLGGLPHSRGNKPGSKIPRLFKGLWIRIFDDSGCLREDADSTAVYFLRSCLMMFKKLELETSPASLFEAVEDFYNAEETLPATPSIWEDESDFSRENCGHLGDHSHTRSRRDLLSRISGENRTDHLLDSCQRIADRISATLGWFNPSDVVGKHGPGAVSKLPDTKYKYHFARWSQQLEALFPLDVFARANLSMVEDAEAEYPVTFEAEASRLCSVPKTALGPRLIAAEPLSNQWIQQGVARYLCRRVKRSLLGQVISFDDQTLSGDFALEASATGRHATVDLKSASDKLSCYAVQRLFRANISLLGMMKACRTIFMTSDLDPRKPNLLRLKKFATMGSALTFPIQSVVFAMISLGVGSFRNPHLSLRSLCKDVRVFGDDIIVPVDWVDDLTAVLTALRLEVSTTKTFATGNFREACGVDAFRGVNVTPARISSLKRLALTPSETMALIDTANNFHMKGMWRVSEFLIRTVPQIQNVPVVDVLGGASGLFTFNFNKGGRYDGQSDTTNRLTCRPSEGDHTRKYPRYAYVLSGQGTSKVRLRVNYDLQRYEVLVSTPFAKEKPGTLWPDGPSRMLEYLSSSFTRPAADFPSDGSEDVLGGVFSALRGKGDRIRHLESKRSIGGRLSSRPSRL</sequence>
<dbReference type="PROSITE" id="PS50522">
    <property type="entry name" value="RDRP_PHAGE"/>
    <property type="match status" value="1"/>
</dbReference>
<comment type="cofactor">
    <cofactor evidence="9">
        <name>Mg(2+)</name>
        <dbReference type="ChEBI" id="CHEBI:18420"/>
    </cofactor>
    <text evidence="9">Binds 2 Mg(2+) per subunit.</text>
</comment>
<proteinExistence type="predicted"/>
<keyword evidence="9" id="KW-0479">Metal-binding</keyword>
<protein>
    <recommendedName>
        <fullName evidence="1">RNA-directed RNA polymerase</fullName>
        <ecNumber evidence="1">2.7.7.48</ecNumber>
    </recommendedName>
    <alternativeName>
        <fullName evidence="7">RNA replicase beta chain</fullName>
    </alternativeName>
</protein>
<keyword evidence="3" id="KW-0808">Transferase</keyword>
<dbReference type="GO" id="GO:0000166">
    <property type="term" value="F:nucleotide binding"/>
    <property type="evidence" value="ECO:0007669"/>
    <property type="project" value="UniProtKB-KW"/>
</dbReference>
<evidence type="ECO:0000256" key="8">
    <source>
        <dbReference type="ARBA" id="ARBA00048744"/>
    </source>
</evidence>
<keyword evidence="9" id="KW-0460">Magnesium</keyword>
<dbReference type="InterPro" id="IPR005093">
    <property type="entry name" value="RNArep_beta"/>
</dbReference>
<feature type="domain" description="RdRp catalytic" evidence="10">
    <location>
        <begin position="340"/>
        <end position="484"/>
    </location>
</feature>
<reference evidence="11" key="1">
    <citation type="submission" date="2019-05" db="EMBL/GenBank/DDBJ databases">
        <title>Metatranscriptomic reconstruction reveals RNA viruses with the potential to shape carbon cycling in soil.</title>
        <authorList>
            <person name="Starr E.P."/>
            <person name="Nuccio E."/>
            <person name="Pett-Ridge J."/>
            <person name="Banfield J.F."/>
            <person name="Firestone M.K."/>
        </authorList>
    </citation>
    <scope>NUCLEOTIDE SEQUENCE</scope>
    <source>
        <strain evidence="11">H1_Bulk_Litter_5_scaffold_836</strain>
    </source>
</reference>
<accession>A0A514D5A7</accession>
<name>A0A514D5A7_9VIRU</name>
<keyword evidence="5" id="KW-0547">Nucleotide-binding</keyword>